<evidence type="ECO:0000313" key="1">
    <source>
        <dbReference type="EMBL" id="JAD99761.1"/>
    </source>
</evidence>
<organism evidence="1">
    <name type="scientific">Arundo donax</name>
    <name type="common">Giant reed</name>
    <name type="synonym">Donax arundinaceus</name>
    <dbReference type="NCBI Taxonomy" id="35708"/>
    <lineage>
        <taxon>Eukaryota</taxon>
        <taxon>Viridiplantae</taxon>
        <taxon>Streptophyta</taxon>
        <taxon>Embryophyta</taxon>
        <taxon>Tracheophyta</taxon>
        <taxon>Spermatophyta</taxon>
        <taxon>Magnoliopsida</taxon>
        <taxon>Liliopsida</taxon>
        <taxon>Poales</taxon>
        <taxon>Poaceae</taxon>
        <taxon>PACMAD clade</taxon>
        <taxon>Arundinoideae</taxon>
        <taxon>Arundineae</taxon>
        <taxon>Arundo</taxon>
    </lineage>
</organism>
<reference evidence="1" key="1">
    <citation type="submission" date="2014-09" db="EMBL/GenBank/DDBJ databases">
        <authorList>
            <person name="Magalhaes I.L.F."/>
            <person name="Oliveira U."/>
            <person name="Santos F.R."/>
            <person name="Vidigal T.H.D.A."/>
            <person name="Brescovit A.D."/>
            <person name="Santos A.J."/>
        </authorList>
    </citation>
    <scope>NUCLEOTIDE SEQUENCE</scope>
    <source>
        <tissue evidence="1">Shoot tissue taken approximately 20 cm above the soil surface</tissue>
    </source>
</reference>
<dbReference type="EMBL" id="GBRH01198134">
    <property type="protein sequence ID" value="JAD99761.1"/>
    <property type="molecule type" value="Transcribed_RNA"/>
</dbReference>
<protein>
    <submittedName>
        <fullName evidence="1">Gst6</fullName>
    </submittedName>
</protein>
<accession>A0A0A9EI51</accession>
<name>A0A0A9EI51_ARUDO</name>
<sequence>MSEALALLF</sequence>
<proteinExistence type="predicted"/>
<reference evidence="1" key="2">
    <citation type="journal article" date="2015" name="Data Brief">
        <title>Shoot transcriptome of the giant reed, Arundo donax.</title>
        <authorList>
            <person name="Barrero R.A."/>
            <person name="Guerrero F.D."/>
            <person name="Moolhuijzen P."/>
            <person name="Goolsby J.A."/>
            <person name="Tidwell J."/>
            <person name="Bellgard S.E."/>
            <person name="Bellgard M.I."/>
        </authorList>
    </citation>
    <scope>NUCLEOTIDE SEQUENCE</scope>
    <source>
        <tissue evidence="1">Shoot tissue taken approximately 20 cm above the soil surface</tissue>
    </source>
</reference>